<evidence type="ECO:0000313" key="1">
    <source>
        <dbReference type="EMBL" id="CAD8715056.1"/>
    </source>
</evidence>
<accession>A0A7S0STU0</accession>
<dbReference type="AlphaFoldDB" id="A0A7S0STU0"/>
<dbReference type="Pfam" id="PF03133">
    <property type="entry name" value="TTL"/>
    <property type="match status" value="1"/>
</dbReference>
<dbReference type="SUPFAM" id="SSF56059">
    <property type="entry name" value="Glutathione synthetase ATP-binding domain-like"/>
    <property type="match status" value="1"/>
</dbReference>
<dbReference type="InterPro" id="IPR027746">
    <property type="entry name" value="TTL"/>
</dbReference>
<dbReference type="InterPro" id="IPR004344">
    <property type="entry name" value="TTL/TTLL_fam"/>
</dbReference>
<dbReference type="GO" id="GO:0000932">
    <property type="term" value="C:P-body"/>
    <property type="evidence" value="ECO:0007669"/>
    <property type="project" value="TreeGrafter"/>
</dbReference>
<reference evidence="1" key="1">
    <citation type="submission" date="2021-01" db="EMBL/GenBank/DDBJ databases">
        <authorList>
            <person name="Corre E."/>
            <person name="Pelletier E."/>
            <person name="Niang G."/>
            <person name="Scheremetjew M."/>
            <person name="Finn R."/>
            <person name="Kale V."/>
            <person name="Holt S."/>
            <person name="Cochrane G."/>
            <person name="Meng A."/>
            <person name="Brown T."/>
            <person name="Cohen L."/>
        </authorList>
    </citation>
    <scope>NUCLEOTIDE SEQUENCE</scope>
    <source>
        <strain evidence="1">UTEXLB2642</strain>
    </source>
</reference>
<name>A0A7S0STU0_9STRA</name>
<sequence>MLLAAKKYNILDLDNIHRHLTNTARAIEVENFNEELYIKLLDDLPDYISKYYPHLSDSKESIKQKVLDQIYNITREIFTAYENEYTIFSPMSNCFELFGLDFIIDDQFNVYLLEINPGPDFKQTGDRLKQLITNLWNQTLSLVVDREIYRLDDDYSYRDFTLVYDKPWSSSQFNGGMSLC</sequence>
<gene>
    <name evidence="1" type="ORF">CNEB1095_LOCUS1157</name>
</gene>
<proteinExistence type="predicted"/>
<evidence type="ECO:0008006" key="2">
    <source>
        <dbReference type="Google" id="ProtNLM"/>
    </source>
</evidence>
<dbReference type="PANTHER" id="PTHR47551:SF1">
    <property type="entry name" value="TUBULIN--TYROSINE LIGASE PBY1-RELATED"/>
    <property type="match status" value="1"/>
</dbReference>
<dbReference type="PROSITE" id="PS51221">
    <property type="entry name" value="TTL"/>
    <property type="match status" value="1"/>
</dbReference>
<organism evidence="1">
    <name type="scientific">Chromulina nebulosa</name>
    <dbReference type="NCBI Taxonomy" id="96789"/>
    <lineage>
        <taxon>Eukaryota</taxon>
        <taxon>Sar</taxon>
        <taxon>Stramenopiles</taxon>
        <taxon>Ochrophyta</taxon>
        <taxon>Chrysophyceae</taxon>
        <taxon>Chromulinales</taxon>
        <taxon>Chromulinaceae</taxon>
        <taxon>Chromulina</taxon>
    </lineage>
</organism>
<protein>
    <recommendedName>
        <fullName evidence="2">Tubulin--tyrosine ligase-like protein 9</fullName>
    </recommendedName>
</protein>
<dbReference type="Gene3D" id="3.30.470.20">
    <property type="entry name" value="ATP-grasp fold, B domain"/>
    <property type="match status" value="1"/>
</dbReference>
<dbReference type="EMBL" id="HBFD01001815">
    <property type="protein sequence ID" value="CAD8715056.1"/>
    <property type="molecule type" value="Transcribed_RNA"/>
</dbReference>
<dbReference type="PANTHER" id="PTHR47551">
    <property type="entry name" value="TUBULIN--TYROSINE LIGASE PBY1-RELATED"/>
    <property type="match status" value="1"/>
</dbReference>